<dbReference type="RefSeq" id="WP_153726423.1">
    <property type="nucleotide sequence ID" value="NZ_CP045875.1"/>
</dbReference>
<feature type="domain" description="DUF4825" evidence="1">
    <location>
        <begin position="51"/>
        <end position="142"/>
    </location>
</feature>
<dbReference type="OrthoDB" id="9762883at2"/>
<keyword evidence="2" id="KW-0449">Lipoprotein</keyword>
<dbReference type="AlphaFoldDB" id="A0A5Q2N549"/>
<dbReference type="Proteomes" id="UP000366051">
    <property type="component" value="Chromosome"/>
</dbReference>
<dbReference type="KEGG" id="hcv:FTV88_3366"/>
<proteinExistence type="predicted"/>
<organism evidence="2 3">
    <name type="scientific">Heliorestis convoluta</name>
    <dbReference type="NCBI Taxonomy" id="356322"/>
    <lineage>
        <taxon>Bacteria</taxon>
        <taxon>Bacillati</taxon>
        <taxon>Bacillota</taxon>
        <taxon>Clostridia</taxon>
        <taxon>Eubacteriales</taxon>
        <taxon>Heliobacteriaceae</taxon>
        <taxon>Heliorestis</taxon>
    </lineage>
</organism>
<dbReference type="EMBL" id="CP045875">
    <property type="protein sequence ID" value="QGG49431.1"/>
    <property type="molecule type" value="Genomic_DNA"/>
</dbReference>
<accession>A0A5Q2N549</accession>
<dbReference type="Pfam" id="PF16107">
    <property type="entry name" value="DUF4825"/>
    <property type="match status" value="1"/>
</dbReference>
<reference evidence="3" key="1">
    <citation type="submission" date="2019-11" db="EMBL/GenBank/DDBJ databases">
        <title>Genome sequence of Heliorestis convoluta strain HH, an alkaliphilic and minimalistic phototrophic bacterium from a soda lake in Egypt.</title>
        <authorList>
            <person name="Dewey E.D."/>
            <person name="Stokes L.M."/>
            <person name="Burchell B.M."/>
            <person name="Shaffer K.N."/>
            <person name="Huntington A.M."/>
            <person name="Baker J.M."/>
            <person name="Nadendla S."/>
            <person name="Giglio M.G."/>
            <person name="Touchman J.W."/>
            <person name="Blankenship R.E."/>
            <person name="Madigan M.T."/>
            <person name="Sattley W.M."/>
        </authorList>
    </citation>
    <scope>NUCLEOTIDE SEQUENCE [LARGE SCALE GENOMIC DNA]</scope>
    <source>
        <strain evidence="3">HH</strain>
    </source>
</reference>
<dbReference type="PROSITE" id="PS51257">
    <property type="entry name" value="PROKAR_LIPOPROTEIN"/>
    <property type="match status" value="1"/>
</dbReference>
<name>A0A5Q2N549_9FIRM</name>
<gene>
    <name evidence="2" type="ORF">FTV88_3366</name>
</gene>
<dbReference type="InterPro" id="IPR032250">
    <property type="entry name" value="DUF4825"/>
</dbReference>
<evidence type="ECO:0000313" key="3">
    <source>
        <dbReference type="Proteomes" id="UP000366051"/>
    </source>
</evidence>
<keyword evidence="3" id="KW-1185">Reference proteome</keyword>
<protein>
    <submittedName>
        <fullName evidence="2">Putative lipoprotein</fullName>
    </submittedName>
</protein>
<evidence type="ECO:0000313" key="2">
    <source>
        <dbReference type="EMBL" id="QGG49431.1"/>
    </source>
</evidence>
<evidence type="ECO:0000259" key="1">
    <source>
        <dbReference type="Pfam" id="PF16107"/>
    </source>
</evidence>
<sequence length="191" mass="22263">MKREHSKLYQAKTRVKTLAFPLLLLLLALFLTACGPQKEEVQKGALDYQKIYQQKTLYVGDASKVGNMTNLLYYNDYREGIALQTDAEPYGITVNYEMPEELAQKEVIPVTDEMLQNAALMFCLIDNVDQITFAFHEEQDINSIAFSREQFNVLFEKDIRVYGSSWEVFQNDFVSLLEQQEWREGFFDLQQ</sequence>